<dbReference type="PANTHER" id="PTHR37984">
    <property type="entry name" value="PROTEIN CBG26694"/>
    <property type="match status" value="1"/>
</dbReference>
<evidence type="ECO:0000313" key="3">
    <source>
        <dbReference type="EMBL" id="CAK8991596.1"/>
    </source>
</evidence>
<dbReference type="Proteomes" id="UP001642464">
    <property type="component" value="Unassembled WGS sequence"/>
</dbReference>
<keyword evidence="4" id="KW-1185">Reference proteome</keyword>
<accession>A0ABP0HPV0</accession>
<dbReference type="PANTHER" id="PTHR37984:SF5">
    <property type="entry name" value="PROTEIN NYNRIN-LIKE"/>
    <property type="match status" value="1"/>
</dbReference>
<dbReference type="InterPro" id="IPR001584">
    <property type="entry name" value="Integrase_cat-core"/>
</dbReference>
<dbReference type="Gene3D" id="3.30.420.10">
    <property type="entry name" value="Ribonuclease H-like superfamily/Ribonuclease H"/>
    <property type="match status" value="1"/>
</dbReference>
<dbReference type="PROSITE" id="PS50994">
    <property type="entry name" value="INTEGRASE"/>
    <property type="match status" value="1"/>
</dbReference>
<protein>
    <submittedName>
        <fullName evidence="3">Magnesium/proton exchanger</fullName>
    </submittedName>
</protein>
<feature type="compositionally biased region" description="Basic and acidic residues" evidence="1">
    <location>
        <begin position="739"/>
        <end position="765"/>
    </location>
</feature>
<evidence type="ECO:0000259" key="2">
    <source>
        <dbReference type="PROSITE" id="PS50994"/>
    </source>
</evidence>
<organism evidence="3 4">
    <name type="scientific">Durusdinium trenchii</name>
    <dbReference type="NCBI Taxonomy" id="1381693"/>
    <lineage>
        <taxon>Eukaryota</taxon>
        <taxon>Sar</taxon>
        <taxon>Alveolata</taxon>
        <taxon>Dinophyceae</taxon>
        <taxon>Suessiales</taxon>
        <taxon>Symbiodiniaceae</taxon>
        <taxon>Durusdinium</taxon>
    </lineage>
</organism>
<dbReference type="EMBL" id="CAXAMM010001337">
    <property type="protein sequence ID" value="CAK8991596.1"/>
    <property type="molecule type" value="Genomic_DNA"/>
</dbReference>
<feature type="compositionally biased region" description="Basic and acidic residues" evidence="1">
    <location>
        <begin position="785"/>
        <end position="796"/>
    </location>
</feature>
<feature type="domain" description="Integrase catalytic" evidence="2">
    <location>
        <begin position="1252"/>
        <end position="1413"/>
    </location>
</feature>
<gene>
    <name evidence="3" type="ORF">SCF082_LOCUS2732</name>
</gene>
<reference evidence="3 4" key="1">
    <citation type="submission" date="2024-02" db="EMBL/GenBank/DDBJ databases">
        <authorList>
            <person name="Chen Y."/>
            <person name="Shah S."/>
            <person name="Dougan E. K."/>
            <person name="Thang M."/>
            <person name="Chan C."/>
        </authorList>
    </citation>
    <scope>NUCLEOTIDE SEQUENCE [LARGE SCALE GENOMIC DNA]</scope>
</reference>
<dbReference type="InterPro" id="IPR036397">
    <property type="entry name" value="RNaseH_sf"/>
</dbReference>
<name>A0ABP0HPV0_9DINO</name>
<dbReference type="InterPro" id="IPR012337">
    <property type="entry name" value="RNaseH-like_sf"/>
</dbReference>
<feature type="region of interest" description="Disordered" evidence="1">
    <location>
        <begin position="1493"/>
        <end position="1528"/>
    </location>
</feature>
<feature type="compositionally biased region" description="Basic and acidic residues" evidence="1">
    <location>
        <begin position="804"/>
        <end position="816"/>
    </location>
</feature>
<sequence length="1957" mass="223300">MPNTAEDEGETRRPPRSQRSYAAAAAGTQDPGEERERERDGPRDRDPPPFYDGVDPEGTFKTFEKNVKLWCFETDIPKRKQGAKLHRALSGMAQLATEDMEFEDIATEDGVKNIMNRLRDFFLPHLEVSLPRAFEAAVYGKPRQAVETFPEYLARMERAFNRLGKEGVDLPDGATGYILYRQASLSEPQEQRLLTWCDGKYDKVSIVKALRKLDKVVKDKNGKSTYVMDFEDLATNDSYIQAEDEEGNSEDFIYVGEGDLDGTYSEEEMIEALASYREVRDALKNQRNGRGHDVGDVALLATSVESAPTLLQTKAKLVDQPDLPASTELGAEISAESEYKERQPPSVSFCGITTGSEFGVVDTAAEGGLVGFPALQRLERRLQDFGLCIKWIPKQSIAKGVGGRAEVVGVALIPMGIGGCNGLLEVTVVAGEVPLLLPVKLMKQLKAVIDFNQNKFVLTDEGIELPMQELASGHVVIDICHVHQDGFKVSWRDLRSYLLHLVMSQLMERMGRLLGDSQRTPPPDVVMKGQARRPKWAFRNWRVLLDKLFIIMAFVERQALVKEWLPSLVPSEQFMPPSKQEEDSLEAVYAKIIITAKPLAPLKSKEKPSVSASTCIHPKHQLKGGGNKTASYVTCKMCHSRWESPLQAAEIKEDLKKQKQGLLSQTKTNLALKKEEEKGKETESQRAAIMQLLREERAQAASEKMEVMKEFEKQRVAMREKEVQMQAMMSTVVNQKEAMERMLEEKSQSSQEPVKETPGGRKQGEGEALLGVQDRPMRVLSVGRHQAEDQSFRDELCCSEQPEEEQKSKDSIKEECGGSGIHSNSGQRLKEEWAEAHTEKGRQVLRKMQTSRHPHLIADRRFQVEVEEGRWEEREGLVPLLEQKRTRVQTELKPRTWIEDFFGIDKETQFNHKQRKEVMKNILKVCEVFSPPRIALQAPKVGLSQGSSFDLETGWDLSKAEERKKMWRKLKEEDPWLIILCPPCTAFSALQFLNFPKMKMENAAMLIKTGMEHLSLAMAIAKWQHQRGRYFLFEHPAQAVSWKEEVAKKVEELEGVEIITTDMCMFGLNVNGMGLNKKPTKLMINSKEMRKRLERRCNKKHVHVPTLCGLPKKAQKYPQEFCIEVLRGLRKQIRVDEEEEGSQEAFMQEEEEDEEEEGGDLEEALERQMEEEMKKENRGEKEQRYQVTEEEKRSVLKLHKGLGHPQRAEFVRFMRAARIRGEIIRWAYQEFVCPACQARAKPKATRPAAIPRTYQPGRVLGIDLIFLPEVGGERLFPALSMVDWGSNYQMVERVADKQPSTIWSTLWSTWGRTFGLPEVLVADAGKEFSSQFMQMAVSHGIVTQTTAARAPWQNGRTERHGAHYKELLEKAREEAVITSSQELQLLMQEVEMTKNRFSNRSGFSPVQRQIGQWPRVPSNLLGDDVIDPGLMNGAVVDDMERMHEMRRIAQKAFIEHNAKEALKRVEQGRTRVPQEFTAGDYVYVYREKHGLKKMKEKMQKAHSESDQEKKEPQKKKKKKRIGEGQEEKKRKEEEWKNILLLKSEKMKEEFKLEELKEQMEEEKLFERQERLKKISKKPTKDYWEVDELNGLLGDTTSSAESDKDPDILELERFSPTVNTMNLNVMLQIAINAGMTELREQFTFGKWVDLKEEKEGASFNGRRLKQDEEGTLYVDMKKFIEERLEEIPIAPERKKVKKEEVNEQERSQARAVCGSLNWLSKEGRPDAAGPSSLMSSRLTSMKVEDLYTLNEVIKQLKKSSDLSLKIQPMKEMKLAVITDASFGNDGFHSQGGQMIIAHEEGLKEGLKVKTNLLWWRSAKLQRVVNSTLAAETQSLSKGMGDLLWMKVLFRELLEEKFNMYDWPAILAKEDVVALATSENGELQQCLAIVDAKSLFDYLSKQTIGGQDKRTAIEIQIIRQELTALNGEIRWIDHPAMVADCLTKVKGEALGDRTHQEKG</sequence>
<proteinExistence type="predicted"/>
<feature type="region of interest" description="Disordered" evidence="1">
    <location>
        <begin position="739"/>
        <end position="828"/>
    </location>
</feature>
<evidence type="ECO:0000256" key="1">
    <source>
        <dbReference type="SAM" id="MobiDB-lite"/>
    </source>
</evidence>
<dbReference type="InterPro" id="IPR050951">
    <property type="entry name" value="Retrovirus_Pol_polyprotein"/>
</dbReference>
<evidence type="ECO:0000313" key="4">
    <source>
        <dbReference type="Proteomes" id="UP001642464"/>
    </source>
</evidence>
<feature type="compositionally biased region" description="Basic and acidic residues" evidence="1">
    <location>
        <begin position="1496"/>
        <end position="1511"/>
    </location>
</feature>
<feature type="region of interest" description="Disordered" evidence="1">
    <location>
        <begin position="1136"/>
        <end position="1161"/>
    </location>
</feature>
<feature type="region of interest" description="Disordered" evidence="1">
    <location>
        <begin position="1"/>
        <end position="57"/>
    </location>
</feature>
<dbReference type="SUPFAM" id="SSF53098">
    <property type="entry name" value="Ribonuclease H-like"/>
    <property type="match status" value="1"/>
</dbReference>
<comment type="caution">
    <text evidence="3">The sequence shown here is derived from an EMBL/GenBank/DDBJ whole genome shotgun (WGS) entry which is preliminary data.</text>
</comment>
<feature type="compositionally biased region" description="Basic and acidic residues" evidence="1">
    <location>
        <begin position="32"/>
        <end position="47"/>
    </location>
</feature>